<accession>A0ABM1BNL8</accession>
<keyword evidence="6" id="KW-0735">Signal-anchor</keyword>
<dbReference type="PANTHER" id="PTHR10811">
    <property type="entry name" value="FRINGE-RELATED"/>
    <property type="match status" value="1"/>
</dbReference>
<dbReference type="GeneID" id="106469670"/>
<reference evidence="12" key="1">
    <citation type="submission" date="2025-08" db="UniProtKB">
        <authorList>
            <consortium name="RefSeq"/>
        </authorList>
    </citation>
    <scope>IDENTIFICATION</scope>
    <source>
        <tissue evidence="12">Muscle</tissue>
    </source>
</reference>
<organism evidence="11 12">
    <name type="scientific">Limulus polyphemus</name>
    <name type="common">Atlantic horseshoe crab</name>
    <dbReference type="NCBI Taxonomy" id="6850"/>
    <lineage>
        <taxon>Eukaryota</taxon>
        <taxon>Metazoa</taxon>
        <taxon>Ecdysozoa</taxon>
        <taxon>Arthropoda</taxon>
        <taxon>Chelicerata</taxon>
        <taxon>Merostomata</taxon>
        <taxon>Xiphosura</taxon>
        <taxon>Limulidae</taxon>
        <taxon>Limulus</taxon>
    </lineage>
</organism>
<proteinExistence type="inferred from homology"/>
<dbReference type="Gene3D" id="3.90.550.50">
    <property type="match status" value="1"/>
</dbReference>
<dbReference type="Proteomes" id="UP000694941">
    <property type="component" value="Unplaced"/>
</dbReference>
<keyword evidence="3" id="KW-0328">Glycosyltransferase</keyword>
<evidence type="ECO:0000259" key="10">
    <source>
        <dbReference type="Pfam" id="PF02434"/>
    </source>
</evidence>
<evidence type="ECO:0000256" key="1">
    <source>
        <dbReference type="ARBA" id="ARBA00004606"/>
    </source>
</evidence>
<evidence type="ECO:0000313" key="12">
    <source>
        <dbReference type="RefSeq" id="XP_013785628.1"/>
    </source>
</evidence>
<evidence type="ECO:0000256" key="2">
    <source>
        <dbReference type="ARBA" id="ARBA00008661"/>
    </source>
</evidence>
<comment type="similarity">
    <text evidence="2">Belongs to the glycosyltransferase 31 family.</text>
</comment>
<evidence type="ECO:0000256" key="8">
    <source>
        <dbReference type="ARBA" id="ARBA00023136"/>
    </source>
</evidence>
<evidence type="ECO:0000256" key="4">
    <source>
        <dbReference type="ARBA" id="ARBA00022679"/>
    </source>
</evidence>
<comment type="subcellular location">
    <subcellularLocation>
        <location evidence="9">Endomembrane system</location>
        <topology evidence="9">Single-pass membrane protein</topology>
    </subcellularLocation>
    <subcellularLocation>
        <location evidence="1">Membrane</location>
        <topology evidence="1">Single-pass type II membrane protein</topology>
    </subcellularLocation>
</comment>
<evidence type="ECO:0000256" key="7">
    <source>
        <dbReference type="ARBA" id="ARBA00022989"/>
    </source>
</evidence>
<evidence type="ECO:0000256" key="5">
    <source>
        <dbReference type="ARBA" id="ARBA00022692"/>
    </source>
</evidence>
<keyword evidence="7" id="KW-1133">Transmembrane helix</keyword>
<feature type="domain" description="Fringe-like glycosyltransferase" evidence="10">
    <location>
        <begin position="1"/>
        <end position="175"/>
    </location>
</feature>
<dbReference type="InterPro" id="IPR003378">
    <property type="entry name" value="Fringe-like_glycosylTrfase"/>
</dbReference>
<protein>
    <submittedName>
        <fullName evidence="12">Fringe glycosyltransferase-like</fullName>
    </submittedName>
</protein>
<gene>
    <name evidence="12" type="primary">LOC106469670</name>
</gene>
<dbReference type="Pfam" id="PF02434">
    <property type="entry name" value="Fringe"/>
    <property type="match status" value="1"/>
</dbReference>
<keyword evidence="8" id="KW-0472">Membrane</keyword>
<name>A0ABM1BNL8_LIMPO</name>
<evidence type="ECO:0000313" key="11">
    <source>
        <dbReference type="Proteomes" id="UP000694941"/>
    </source>
</evidence>
<keyword evidence="4" id="KW-0808">Transferase</keyword>
<keyword evidence="5" id="KW-0812">Transmembrane</keyword>
<evidence type="ECO:0000256" key="9">
    <source>
        <dbReference type="ARBA" id="ARBA00037847"/>
    </source>
</evidence>
<evidence type="ECO:0000256" key="3">
    <source>
        <dbReference type="ARBA" id="ARBA00022676"/>
    </source>
</evidence>
<evidence type="ECO:0000256" key="6">
    <source>
        <dbReference type="ARBA" id="ARBA00022968"/>
    </source>
</evidence>
<keyword evidence="11" id="KW-1185">Reference proteome</keyword>
<sequence>MSVEFDRFLESQKKWFCHFDDDNYVNVPRLMKLLEKYNSQEDWYFGKPSIRVPLKIPDRENTQKIISFWFATGGAGFCISNALALKMMPIASSGRFMNVCEKIRLPDDVTMGYIIEHVLKKKLTVIEHFHSHLEPMNLIKPETFEDQISFSYSRSGNETNVLTVEGFDKECDPTRFLSLHCRLFPHFGFCSG</sequence>
<dbReference type="RefSeq" id="XP_013785628.1">
    <property type="nucleotide sequence ID" value="XM_013930174.2"/>
</dbReference>